<comment type="caution">
    <text evidence="2">The sequence shown here is derived from an EMBL/GenBank/DDBJ whole genome shotgun (WGS) entry which is preliminary data.</text>
</comment>
<gene>
    <name evidence="2" type="ORF">NDU88_008815</name>
</gene>
<evidence type="ECO:0000313" key="3">
    <source>
        <dbReference type="Proteomes" id="UP001066276"/>
    </source>
</evidence>
<evidence type="ECO:0000256" key="1">
    <source>
        <dbReference type="SAM" id="MobiDB-lite"/>
    </source>
</evidence>
<sequence length="101" mass="10836">MKLKIRRCEEPLQNAKVAANLKNVSAGDVTVAGDPTERGVLRLTDYVGALMVSAISFPAVCPNHPRKDTCYGLQIGAEETPPMQATGPGWSQGRKSSDDHD</sequence>
<accession>A0AAV7QPS2</accession>
<name>A0AAV7QPS2_PLEWA</name>
<reference evidence="2" key="1">
    <citation type="journal article" date="2022" name="bioRxiv">
        <title>Sequencing and chromosome-scale assembly of the giantPleurodeles waltlgenome.</title>
        <authorList>
            <person name="Brown T."/>
            <person name="Elewa A."/>
            <person name="Iarovenko S."/>
            <person name="Subramanian E."/>
            <person name="Araus A.J."/>
            <person name="Petzold A."/>
            <person name="Susuki M."/>
            <person name="Suzuki K.-i.T."/>
            <person name="Hayashi T."/>
            <person name="Toyoda A."/>
            <person name="Oliveira C."/>
            <person name="Osipova E."/>
            <person name="Leigh N.D."/>
            <person name="Simon A."/>
            <person name="Yun M.H."/>
        </authorList>
    </citation>
    <scope>NUCLEOTIDE SEQUENCE</scope>
    <source>
        <strain evidence="2">20211129_DDA</strain>
        <tissue evidence="2">Liver</tissue>
    </source>
</reference>
<proteinExistence type="predicted"/>
<organism evidence="2 3">
    <name type="scientific">Pleurodeles waltl</name>
    <name type="common">Iberian ribbed newt</name>
    <dbReference type="NCBI Taxonomy" id="8319"/>
    <lineage>
        <taxon>Eukaryota</taxon>
        <taxon>Metazoa</taxon>
        <taxon>Chordata</taxon>
        <taxon>Craniata</taxon>
        <taxon>Vertebrata</taxon>
        <taxon>Euteleostomi</taxon>
        <taxon>Amphibia</taxon>
        <taxon>Batrachia</taxon>
        <taxon>Caudata</taxon>
        <taxon>Salamandroidea</taxon>
        <taxon>Salamandridae</taxon>
        <taxon>Pleurodelinae</taxon>
        <taxon>Pleurodeles</taxon>
    </lineage>
</organism>
<dbReference type="Proteomes" id="UP001066276">
    <property type="component" value="Chromosome 6"/>
</dbReference>
<dbReference type="AlphaFoldDB" id="A0AAV7QPS2"/>
<evidence type="ECO:0000313" key="2">
    <source>
        <dbReference type="EMBL" id="KAJ1142501.1"/>
    </source>
</evidence>
<protein>
    <submittedName>
        <fullName evidence="2">Uncharacterized protein</fullName>
    </submittedName>
</protein>
<dbReference type="EMBL" id="JANPWB010000010">
    <property type="protein sequence ID" value="KAJ1142501.1"/>
    <property type="molecule type" value="Genomic_DNA"/>
</dbReference>
<feature type="region of interest" description="Disordered" evidence="1">
    <location>
        <begin position="76"/>
        <end position="101"/>
    </location>
</feature>
<keyword evidence="3" id="KW-1185">Reference proteome</keyword>